<proteinExistence type="predicted"/>
<comment type="caution">
    <text evidence="2">The sequence shown here is derived from an EMBL/GenBank/DDBJ whole genome shotgun (WGS) entry which is preliminary data.</text>
</comment>
<gene>
    <name evidence="3" type="ORF">E5676_scaffold108G001160</name>
    <name evidence="2" type="ORF">E6C27_scaffold44G004110</name>
</gene>
<dbReference type="Proteomes" id="UP000321947">
    <property type="component" value="Unassembled WGS sequence"/>
</dbReference>
<protein>
    <submittedName>
        <fullName evidence="2">Uncharacterized protein</fullName>
    </submittedName>
</protein>
<evidence type="ECO:0000313" key="5">
    <source>
        <dbReference type="Proteomes" id="UP000321947"/>
    </source>
</evidence>
<evidence type="ECO:0000313" key="3">
    <source>
        <dbReference type="EMBL" id="TYK05296.1"/>
    </source>
</evidence>
<evidence type="ECO:0000313" key="4">
    <source>
        <dbReference type="Proteomes" id="UP000321393"/>
    </source>
</evidence>
<feature type="region of interest" description="Disordered" evidence="1">
    <location>
        <begin position="1"/>
        <end position="56"/>
    </location>
</feature>
<feature type="compositionally biased region" description="Basic and acidic residues" evidence="1">
    <location>
        <begin position="20"/>
        <end position="34"/>
    </location>
</feature>
<dbReference type="Proteomes" id="UP000321393">
    <property type="component" value="Unassembled WGS sequence"/>
</dbReference>
<dbReference type="EMBL" id="SSTE01015921">
    <property type="protein sequence ID" value="KAA0042894.1"/>
    <property type="molecule type" value="Genomic_DNA"/>
</dbReference>
<name>A0A5A7THS6_CUCMM</name>
<dbReference type="AlphaFoldDB" id="A0A5A7THS6"/>
<sequence>MENNETIQGDDNNDGGEGGRNNENDGGEVDRDENNQQDGNNETENEGQEGGQNDLIDDVVYNTAILNEVDKIEKKAIKMKKKKLEKRLAQRLVAVKTATITARGRDIAYQQAVRKSMRRGNLPSRILKSSFTTKFGSARPKKKKIQLNSQGFEAPSFKLLSQGR</sequence>
<organism evidence="2 4">
    <name type="scientific">Cucumis melo var. makuwa</name>
    <name type="common">Oriental melon</name>
    <dbReference type="NCBI Taxonomy" id="1194695"/>
    <lineage>
        <taxon>Eukaryota</taxon>
        <taxon>Viridiplantae</taxon>
        <taxon>Streptophyta</taxon>
        <taxon>Embryophyta</taxon>
        <taxon>Tracheophyta</taxon>
        <taxon>Spermatophyta</taxon>
        <taxon>Magnoliopsida</taxon>
        <taxon>eudicotyledons</taxon>
        <taxon>Gunneridae</taxon>
        <taxon>Pentapetalae</taxon>
        <taxon>rosids</taxon>
        <taxon>fabids</taxon>
        <taxon>Cucurbitales</taxon>
        <taxon>Cucurbitaceae</taxon>
        <taxon>Benincaseae</taxon>
        <taxon>Cucumis</taxon>
    </lineage>
</organism>
<evidence type="ECO:0000256" key="1">
    <source>
        <dbReference type="SAM" id="MobiDB-lite"/>
    </source>
</evidence>
<dbReference type="EMBL" id="SSTD01013924">
    <property type="protein sequence ID" value="TYK05296.1"/>
    <property type="molecule type" value="Genomic_DNA"/>
</dbReference>
<evidence type="ECO:0000313" key="2">
    <source>
        <dbReference type="EMBL" id="KAA0042894.1"/>
    </source>
</evidence>
<reference evidence="4 5" key="1">
    <citation type="submission" date="2019-08" db="EMBL/GenBank/DDBJ databases">
        <title>Draft genome sequences of two oriental melons (Cucumis melo L. var makuwa).</title>
        <authorList>
            <person name="Kwon S.-Y."/>
        </authorList>
    </citation>
    <scope>NUCLEOTIDE SEQUENCE [LARGE SCALE GENOMIC DNA]</scope>
    <source>
        <strain evidence="5">cv. Chang Bougi</strain>
        <strain evidence="4">cv. SW 3</strain>
        <tissue evidence="2">Leaf</tissue>
    </source>
</reference>
<accession>A0A5A7THS6</accession>